<dbReference type="RefSeq" id="WP_085358562.1">
    <property type="nucleotide sequence ID" value="NZ_NAFC01000156.1"/>
</dbReference>
<dbReference type="Proteomes" id="UP000193884">
    <property type="component" value="Unassembled WGS sequence"/>
</dbReference>
<sequence>MNSLMRPVTRRLIEIAAATFLVVCITASSAAFAAGKIGRGADGLSCAVTLPQNASSAARCAAIKRQCGGKFYASACGDKLMSAAN</sequence>
<dbReference type="AlphaFoldDB" id="A0A1X3GNH2"/>
<keyword evidence="1" id="KW-0732">Signal</keyword>
<organism evidence="2 4">
    <name type="scientific">Bradyrhizobium canariense</name>
    <dbReference type="NCBI Taxonomy" id="255045"/>
    <lineage>
        <taxon>Bacteria</taxon>
        <taxon>Pseudomonadati</taxon>
        <taxon>Pseudomonadota</taxon>
        <taxon>Alphaproteobacteria</taxon>
        <taxon>Hyphomicrobiales</taxon>
        <taxon>Nitrobacteraceae</taxon>
        <taxon>Bradyrhizobium</taxon>
    </lineage>
</organism>
<proteinExistence type="predicted"/>
<keyword evidence="5" id="KW-1185">Reference proteome</keyword>
<dbReference type="Proteomes" id="UP000193553">
    <property type="component" value="Unassembled WGS sequence"/>
</dbReference>
<name>A0A1X3GNH2_9BRAD</name>
<protein>
    <submittedName>
        <fullName evidence="2">Uncharacterized protein</fullName>
    </submittedName>
</protein>
<evidence type="ECO:0000313" key="5">
    <source>
        <dbReference type="Proteomes" id="UP000193884"/>
    </source>
</evidence>
<comment type="caution">
    <text evidence="2">The sequence shown here is derived from an EMBL/GenBank/DDBJ whole genome shotgun (WGS) entry which is preliminary data.</text>
</comment>
<dbReference type="OrthoDB" id="8254540at2"/>
<evidence type="ECO:0000313" key="2">
    <source>
        <dbReference type="EMBL" id="OSJ01794.1"/>
    </source>
</evidence>
<dbReference type="EMBL" id="NAFI01000190">
    <property type="protein sequence ID" value="OSJ01794.1"/>
    <property type="molecule type" value="Genomic_DNA"/>
</dbReference>
<feature type="chain" id="PRO_5011906016" evidence="1">
    <location>
        <begin position="34"/>
        <end position="85"/>
    </location>
</feature>
<gene>
    <name evidence="3" type="ORF">BST63_23955</name>
    <name evidence="2" type="ORF">BSZ18_39010</name>
</gene>
<evidence type="ECO:0000256" key="1">
    <source>
        <dbReference type="SAM" id="SignalP"/>
    </source>
</evidence>
<evidence type="ECO:0000313" key="4">
    <source>
        <dbReference type="Proteomes" id="UP000193553"/>
    </source>
</evidence>
<evidence type="ECO:0000313" key="3">
    <source>
        <dbReference type="EMBL" id="OSJ25592.1"/>
    </source>
</evidence>
<accession>A0A1X3GNH2</accession>
<reference evidence="4 5" key="1">
    <citation type="submission" date="2017-03" db="EMBL/GenBank/DDBJ databases">
        <title>Whole genome sequences of fourteen strains of Bradyrhizobium canariense and one strain of Bradyrhizobium japonicum isolated from Lupinus (Papilionoideae: Genisteae) species in Algeria.</title>
        <authorList>
            <person name="Crovadore J."/>
            <person name="Chekireb D."/>
            <person name="Brachmann A."/>
            <person name="Chablais R."/>
            <person name="Cochard B."/>
            <person name="Lefort F."/>
        </authorList>
    </citation>
    <scope>NUCLEOTIDE SEQUENCE [LARGE SCALE GENOMIC DNA]</scope>
    <source>
        <strain evidence="2 4">UBMA195</strain>
        <strain evidence="3 5">UBMAN05</strain>
    </source>
</reference>
<feature type="signal peptide" evidence="1">
    <location>
        <begin position="1"/>
        <end position="33"/>
    </location>
</feature>
<dbReference type="EMBL" id="NAFK01000169">
    <property type="protein sequence ID" value="OSJ25592.1"/>
    <property type="molecule type" value="Genomic_DNA"/>
</dbReference>